<evidence type="ECO:0000256" key="1">
    <source>
        <dbReference type="SAM" id="MobiDB-lite"/>
    </source>
</evidence>
<organism evidence="2 3">
    <name type="scientific">Triparma retinervis</name>
    <dbReference type="NCBI Taxonomy" id="2557542"/>
    <lineage>
        <taxon>Eukaryota</taxon>
        <taxon>Sar</taxon>
        <taxon>Stramenopiles</taxon>
        <taxon>Ochrophyta</taxon>
        <taxon>Bolidophyceae</taxon>
        <taxon>Parmales</taxon>
        <taxon>Triparmaceae</taxon>
        <taxon>Triparma</taxon>
    </lineage>
</organism>
<dbReference type="GO" id="GO:0005737">
    <property type="term" value="C:cytoplasm"/>
    <property type="evidence" value="ECO:0007669"/>
    <property type="project" value="TreeGrafter"/>
</dbReference>
<dbReference type="InterPro" id="IPR036291">
    <property type="entry name" value="NAD(P)-bd_dom_sf"/>
</dbReference>
<dbReference type="EMBL" id="BRXZ01000985">
    <property type="protein sequence ID" value="GMH59253.1"/>
    <property type="molecule type" value="Genomic_DNA"/>
</dbReference>
<comment type="caution">
    <text evidence="2">The sequence shown here is derived from an EMBL/GenBank/DDBJ whole genome shotgun (WGS) entry which is preliminary data.</text>
</comment>
<feature type="compositionally biased region" description="Pro residues" evidence="1">
    <location>
        <begin position="547"/>
        <end position="559"/>
    </location>
</feature>
<evidence type="ECO:0000313" key="2">
    <source>
        <dbReference type="EMBL" id="GMH59253.1"/>
    </source>
</evidence>
<gene>
    <name evidence="2" type="ORF">TrRE_jg3547</name>
</gene>
<sequence>MPQAFVTALDSFASSVLSSYLSSSSYTVVGTVSSSTDLSSYPGSILSSDASSVSSALTQSSLVVVNLQGTDPAVVSTADSILSMMKFAAPKSPTKLIVISSIGVWGSTVSSSGNPVDSTTFKWRLPSPAYANHKRLEDLALSLAPISNLEVTVLCPGVLYGCGEEHFYMTFRDAWQYQTTPVLIPALTSSNGSNTLPTTHVLDLCAAILAISKSMSSPAPAYTLLTDEPNTTLAEITKGVAENLNGTKETRVMSDANYESVALEHPEFLTLNLNLFVDSAKEDEGSSKVRDEVAAVWNAEEGGRDLKKISPELMSRAFCRALQSAACRFQGYVMVGAPTSENGVNVVFSDEPVEKEGGEEEEVEEEAAKGKDKGKDKGKGKKGKNGADEPPPVEKVEEREINPLKAPTHVINLASSDEQLIEIVRKANTRLPTEGEEAETVDEEAVSKFKEELTEFRAVQSAFGQRPACSAKVVHLPGDEAAAEELSSAFIPPGEPQDAYIQHFIEDGQIPGIVFMTDSTKVEEEKMVASSLADEASDAAPEAETPTPGPSSEPAPSTSPAPSSLLPHEEVYEDVTLEEAGEISSLTSEYRKFCSDNVMKEVTVGMMKILKSSSSSNVDIVDLLADHLIAEGKRMEKEGEEAARINFDSLLQHVDALSSRILEGRRDDSTMATGTVFSGFSRPSKA</sequence>
<protein>
    <submittedName>
        <fullName evidence="2">Uncharacterized protein</fullName>
    </submittedName>
</protein>
<accession>A0A9W7DYA3</accession>
<feature type="region of interest" description="Disordered" evidence="1">
    <location>
        <begin position="525"/>
        <end position="565"/>
    </location>
</feature>
<dbReference type="AlphaFoldDB" id="A0A9W7DYA3"/>
<reference evidence="2" key="1">
    <citation type="submission" date="2022-07" db="EMBL/GenBank/DDBJ databases">
        <title>Genome analysis of Parmales, a sister group of diatoms, reveals the evolutionary specialization of diatoms from phago-mixotrophs to photoautotrophs.</title>
        <authorList>
            <person name="Ban H."/>
            <person name="Sato S."/>
            <person name="Yoshikawa S."/>
            <person name="Kazumasa Y."/>
            <person name="Nakamura Y."/>
            <person name="Ichinomiya M."/>
            <person name="Saitoh K."/>
            <person name="Sato N."/>
            <person name="Blanc-Mathieu R."/>
            <person name="Endo H."/>
            <person name="Kuwata A."/>
            <person name="Ogata H."/>
        </authorList>
    </citation>
    <scope>NUCLEOTIDE SEQUENCE</scope>
</reference>
<dbReference type="InterPro" id="IPR051783">
    <property type="entry name" value="NAD(P)-dependent_oxidoreduct"/>
</dbReference>
<dbReference type="Proteomes" id="UP001165082">
    <property type="component" value="Unassembled WGS sequence"/>
</dbReference>
<proteinExistence type="predicted"/>
<name>A0A9W7DYA3_9STRA</name>
<dbReference type="GO" id="GO:0004029">
    <property type="term" value="F:aldehyde dehydrogenase (NAD+) activity"/>
    <property type="evidence" value="ECO:0007669"/>
    <property type="project" value="TreeGrafter"/>
</dbReference>
<dbReference type="PANTHER" id="PTHR48079:SF6">
    <property type="entry name" value="NAD(P)-BINDING DOMAIN-CONTAINING PROTEIN-RELATED"/>
    <property type="match status" value="1"/>
</dbReference>
<keyword evidence="3" id="KW-1185">Reference proteome</keyword>
<feature type="compositionally biased region" description="Low complexity" evidence="1">
    <location>
        <begin position="529"/>
        <end position="546"/>
    </location>
</feature>
<feature type="compositionally biased region" description="Basic and acidic residues" evidence="1">
    <location>
        <begin position="366"/>
        <end position="377"/>
    </location>
</feature>
<dbReference type="OrthoDB" id="10262413at2759"/>
<dbReference type="PANTHER" id="PTHR48079">
    <property type="entry name" value="PROTEIN YEEZ"/>
    <property type="match status" value="1"/>
</dbReference>
<feature type="compositionally biased region" description="Acidic residues" evidence="1">
    <location>
        <begin position="352"/>
        <end position="365"/>
    </location>
</feature>
<evidence type="ECO:0000313" key="3">
    <source>
        <dbReference type="Proteomes" id="UP001165082"/>
    </source>
</evidence>
<dbReference type="Gene3D" id="3.40.50.720">
    <property type="entry name" value="NAD(P)-binding Rossmann-like Domain"/>
    <property type="match status" value="1"/>
</dbReference>
<dbReference type="SUPFAM" id="SSF51735">
    <property type="entry name" value="NAD(P)-binding Rossmann-fold domains"/>
    <property type="match status" value="1"/>
</dbReference>
<feature type="region of interest" description="Disordered" evidence="1">
    <location>
        <begin position="352"/>
        <end position="396"/>
    </location>
</feature>